<name>A0A6N7Z6W8_9PSEU</name>
<dbReference type="PRINTS" id="PR00368">
    <property type="entry name" value="FADPNR"/>
</dbReference>
<dbReference type="Gene3D" id="3.30.390.30">
    <property type="match status" value="1"/>
</dbReference>
<dbReference type="InterPro" id="IPR028202">
    <property type="entry name" value="Reductase_C"/>
</dbReference>
<evidence type="ECO:0000256" key="1">
    <source>
        <dbReference type="ARBA" id="ARBA00001974"/>
    </source>
</evidence>
<evidence type="ECO:0000313" key="7">
    <source>
        <dbReference type="EMBL" id="MTD55416.1"/>
    </source>
</evidence>
<keyword evidence="4" id="KW-0560">Oxidoreductase</keyword>
<dbReference type="PRINTS" id="PR00411">
    <property type="entry name" value="PNDRDTASEI"/>
</dbReference>
<organism evidence="7 8">
    <name type="scientific">Amycolatopsis pithecellobii</name>
    <dbReference type="NCBI Taxonomy" id="664692"/>
    <lineage>
        <taxon>Bacteria</taxon>
        <taxon>Bacillati</taxon>
        <taxon>Actinomycetota</taxon>
        <taxon>Actinomycetes</taxon>
        <taxon>Pseudonocardiales</taxon>
        <taxon>Pseudonocardiaceae</taxon>
        <taxon>Amycolatopsis</taxon>
    </lineage>
</organism>
<dbReference type="PANTHER" id="PTHR43557:SF2">
    <property type="entry name" value="RIESKE DOMAIN-CONTAINING PROTEIN-RELATED"/>
    <property type="match status" value="1"/>
</dbReference>
<reference evidence="7 8" key="1">
    <citation type="submission" date="2019-11" db="EMBL/GenBank/DDBJ databases">
        <title>Draft genome of Amycolatopsis RM579.</title>
        <authorList>
            <person name="Duangmal K."/>
            <person name="Mingma R."/>
        </authorList>
    </citation>
    <scope>NUCLEOTIDE SEQUENCE [LARGE SCALE GENOMIC DNA]</scope>
    <source>
        <strain evidence="7 8">RM579</strain>
    </source>
</reference>
<comment type="caution">
    <text evidence="7">The sequence shown here is derived from an EMBL/GenBank/DDBJ whole genome shotgun (WGS) entry which is preliminary data.</text>
</comment>
<evidence type="ECO:0000256" key="2">
    <source>
        <dbReference type="ARBA" id="ARBA00022630"/>
    </source>
</evidence>
<accession>A0A6N7Z6W8</accession>
<keyword evidence="2" id="KW-0285">Flavoprotein</keyword>
<dbReference type="PANTHER" id="PTHR43557">
    <property type="entry name" value="APOPTOSIS-INDUCING FACTOR 1"/>
    <property type="match status" value="1"/>
</dbReference>
<dbReference type="AlphaFoldDB" id="A0A6N7Z6W8"/>
<dbReference type="GO" id="GO:0005737">
    <property type="term" value="C:cytoplasm"/>
    <property type="evidence" value="ECO:0007669"/>
    <property type="project" value="TreeGrafter"/>
</dbReference>
<protein>
    <submittedName>
        <fullName evidence="7">NAD(P)/FAD-dependent oxidoreductase</fullName>
    </submittedName>
</protein>
<dbReference type="SUPFAM" id="SSF55424">
    <property type="entry name" value="FAD/NAD-linked reductases, dimerisation (C-terminal) domain"/>
    <property type="match status" value="1"/>
</dbReference>
<dbReference type="EMBL" id="WMBA01000022">
    <property type="protein sequence ID" value="MTD55416.1"/>
    <property type="molecule type" value="Genomic_DNA"/>
</dbReference>
<keyword evidence="3" id="KW-0274">FAD</keyword>
<dbReference type="GO" id="GO:0016651">
    <property type="term" value="F:oxidoreductase activity, acting on NAD(P)H"/>
    <property type="evidence" value="ECO:0007669"/>
    <property type="project" value="TreeGrafter"/>
</dbReference>
<proteinExistence type="predicted"/>
<dbReference type="RefSeq" id="WP_154757620.1">
    <property type="nucleotide sequence ID" value="NZ_WMBA01000022.1"/>
</dbReference>
<evidence type="ECO:0000256" key="4">
    <source>
        <dbReference type="ARBA" id="ARBA00023002"/>
    </source>
</evidence>
<evidence type="ECO:0000256" key="3">
    <source>
        <dbReference type="ARBA" id="ARBA00022827"/>
    </source>
</evidence>
<gene>
    <name evidence="7" type="ORF">GKO32_15720</name>
</gene>
<dbReference type="Pfam" id="PF07992">
    <property type="entry name" value="Pyr_redox_2"/>
    <property type="match status" value="1"/>
</dbReference>
<evidence type="ECO:0000313" key="8">
    <source>
        <dbReference type="Proteomes" id="UP000440096"/>
    </source>
</evidence>
<dbReference type="InterPro" id="IPR023753">
    <property type="entry name" value="FAD/NAD-binding_dom"/>
</dbReference>
<evidence type="ECO:0000259" key="5">
    <source>
        <dbReference type="Pfam" id="PF07992"/>
    </source>
</evidence>
<dbReference type="InterPro" id="IPR036188">
    <property type="entry name" value="FAD/NAD-bd_sf"/>
</dbReference>
<dbReference type="InterPro" id="IPR016156">
    <property type="entry name" value="FAD/NAD-linked_Rdtase_dimer_sf"/>
</dbReference>
<dbReference type="OrthoDB" id="4475657at2"/>
<dbReference type="Proteomes" id="UP000440096">
    <property type="component" value="Unassembled WGS sequence"/>
</dbReference>
<evidence type="ECO:0000259" key="6">
    <source>
        <dbReference type="Pfam" id="PF14759"/>
    </source>
</evidence>
<dbReference type="Gene3D" id="3.50.50.60">
    <property type="entry name" value="FAD/NAD(P)-binding domain"/>
    <property type="match status" value="2"/>
</dbReference>
<comment type="cofactor">
    <cofactor evidence="1">
        <name>FAD</name>
        <dbReference type="ChEBI" id="CHEBI:57692"/>
    </cofactor>
</comment>
<dbReference type="SUPFAM" id="SSF51905">
    <property type="entry name" value="FAD/NAD(P)-binding domain"/>
    <property type="match status" value="2"/>
</dbReference>
<dbReference type="InterPro" id="IPR050446">
    <property type="entry name" value="FAD-oxidoreductase/Apoptosis"/>
</dbReference>
<dbReference type="Pfam" id="PF14759">
    <property type="entry name" value="Reductase_C"/>
    <property type="match status" value="1"/>
</dbReference>
<sequence length="409" mass="42918">MSERIVVVGASIAGVRTALALRGQGFEGELVLVGDESQLPYDKPPLSKQFLSGQWNLGRFTLLDEHAADAARIDLRLGAAAVGLAPSASLVELSDGRVVPYDRLVVATGASARPSPWNPHSGLHRIRSVADIEALTADLRGGGDVAVIGAGVVGCEVAATLRMLGHAVTLVDTLTAPMERVVGPDLAARFLALHHRHGVTTHLGTEVRGISGCMGDLSVDLADGATIKAAAVVVGIGSVPNDSWLRGSGLALDGGVRTDEFGRAEGFPDIYAVGDVANRWHSGLGRHHRSEHWSAAAEDGVRVAHNILHPGSPAVLESVPYVWSHQYDWKIQVAGFASDGKSELVGDLSGEKPKGAALYADGSGCLARAVTVNWPSALVKCRRHLDVGGSVVSIRESLEQMLERSAKAR</sequence>
<keyword evidence="8" id="KW-1185">Reference proteome</keyword>
<feature type="domain" description="Reductase C-terminal" evidence="6">
    <location>
        <begin position="321"/>
        <end position="391"/>
    </location>
</feature>
<feature type="domain" description="FAD/NAD(P)-binding" evidence="5">
    <location>
        <begin position="4"/>
        <end position="300"/>
    </location>
</feature>